<proteinExistence type="predicted"/>
<dbReference type="Pfam" id="PF13473">
    <property type="entry name" value="Cupredoxin_1"/>
    <property type="match status" value="1"/>
</dbReference>
<gene>
    <name evidence="3" type="ORF">E6H03_06885</name>
</gene>
<name>A0A537JD81_9BACT</name>
<keyword evidence="1" id="KW-1133">Transmembrane helix</keyword>
<evidence type="ECO:0000256" key="1">
    <source>
        <dbReference type="SAM" id="Phobius"/>
    </source>
</evidence>
<evidence type="ECO:0000259" key="2">
    <source>
        <dbReference type="Pfam" id="PF13473"/>
    </source>
</evidence>
<evidence type="ECO:0000313" key="4">
    <source>
        <dbReference type="Proteomes" id="UP000318093"/>
    </source>
</evidence>
<dbReference type="Gene3D" id="2.60.40.420">
    <property type="entry name" value="Cupredoxins - blue copper proteins"/>
    <property type="match status" value="1"/>
</dbReference>
<keyword evidence="1" id="KW-0812">Transmembrane</keyword>
<evidence type="ECO:0000313" key="3">
    <source>
        <dbReference type="EMBL" id="TMI81507.1"/>
    </source>
</evidence>
<dbReference type="InterPro" id="IPR028096">
    <property type="entry name" value="EfeO_Cupredoxin"/>
</dbReference>
<feature type="transmembrane region" description="Helical" evidence="1">
    <location>
        <begin position="20"/>
        <end position="39"/>
    </location>
</feature>
<reference evidence="3 4" key="1">
    <citation type="journal article" date="2019" name="Nat. Microbiol.">
        <title>Mediterranean grassland soil C-N compound turnover is dependent on rainfall and depth, and is mediated by genomically divergent microorganisms.</title>
        <authorList>
            <person name="Diamond S."/>
            <person name="Andeer P.F."/>
            <person name="Li Z."/>
            <person name="Crits-Christoph A."/>
            <person name="Burstein D."/>
            <person name="Anantharaman K."/>
            <person name="Lane K.R."/>
            <person name="Thomas B.C."/>
            <person name="Pan C."/>
            <person name="Northen T.R."/>
            <person name="Banfield J.F."/>
        </authorList>
    </citation>
    <scope>NUCLEOTIDE SEQUENCE [LARGE SCALE GENOMIC DNA]</scope>
    <source>
        <strain evidence="3">NP_6</strain>
    </source>
</reference>
<protein>
    <recommendedName>
        <fullName evidence="2">EfeO-type cupredoxin-like domain-containing protein</fullName>
    </recommendedName>
</protein>
<feature type="domain" description="EfeO-type cupredoxin-like" evidence="2">
    <location>
        <begin position="27"/>
        <end position="147"/>
    </location>
</feature>
<dbReference type="SUPFAM" id="SSF49503">
    <property type="entry name" value="Cupredoxins"/>
    <property type="match status" value="1"/>
</dbReference>
<dbReference type="Proteomes" id="UP000318093">
    <property type="component" value="Unassembled WGS sequence"/>
</dbReference>
<keyword evidence="1" id="KW-0472">Membrane</keyword>
<organism evidence="3 4">
    <name type="scientific">Candidatus Segetimicrobium genomatis</name>
    <dbReference type="NCBI Taxonomy" id="2569760"/>
    <lineage>
        <taxon>Bacteria</taxon>
        <taxon>Bacillati</taxon>
        <taxon>Candidatus Sysuimicrobiota</taxon>
        <taxon>Candidatus Sysuimicrobiia</taxon>
        <taxon>Candidatus Sysuimicrobiales</taxon>
        <taxon>Candidatus Segetimicrobiaceae</taxon>
        <taxon>Candidatus Segetimicrobium</taxon>
    </lineage>
</organism>
<sequence>MFPVRVTRVDPRGGGETVRVRIPAAAVLAGILLFGVSAGSPAQTRRVIPIALSSFKFEPSMFFVNEGDTVVLRLENVATDRPHAFNSPYLSAVDFQVTGQGKQSVTTDGTKYIRLEPGEKAEVTFVAKGRGQYGFVCNLYNHAARGQTGAFVVWPAGYHLPAK</sequence>
<dbReference type="AlphaFoldDB" id="A0A537JD81"/>
<comment type="caution">
    <text evidence="3">The sequence shown here is derived from an EMBL/GenBank/DDBJ whole genome shotgun (WGS) entry which is preliminary data.</text>
</comment>
<dbReference type="CDD" id="cd00920">
    <property type="entry name" value="Cupredoxin"/>
    <property type="match status" value="1"/>
</dbReference>
<dbReference type="InterPro" id="IPR008972">
    <property type="entry name" value="Cupredoxin"/>
</dbReference>
<dbReference type="EMBL" id="VBAN01000205">
    <property type="protein sequence ID" value="TMI81507.1"/>
    <property type="molecule type" value="Genomic_DNA"/>
</dbReference>
<accession>A0A537JD81</accession>